<keyword evidence="6" id="KW-0489">Methyltransferase</keyword>
<dbReference type="GO" id="GO:0008168">
    <property type="term" value="F:methyltransferase activity"/>
    <property type="evidence" value="ECO:0007669"/>
    <property type="project" value="UniProtKB-KW"/>
</dbReference>
<evidence type="ECO:0000256" key="2">
    <source>
        <dbReference type="ARBA" id="ARBA00029460"/>
    </source>
</evidence>
<organism evidence="6 7">
    <name type="scientific">Novosphingobium decolorationis</name>
    <dbReference type="NCBI Taxonomy" id="2698673"/>
    <lineage>
        <taxon>Bacteria</taxon>
        <taxon>Pseudomonadati</taxon>
        <taxon>Pseudomonadota</taxon>
        <taxon>Alphaproteobacteria</taxon>
        <taxon>Sphingomonadales</taxon>
        <taxon>Sphingomonadaceae</taxon>
        <taxon>Novosphingobium</taxon>
    </lineage>
</organism>
<dbReference type="GO" id="GO:0032259">
    <property type="term" value="P:methylation"/>
    <property type="evidence" value="ECO:0007669"/>
    <property type="project" value="UniProtKB-KW"/>
</dbReference>
<gene>
    <name evidence="6" type="ORF">HT578_19865</name>
</gene>
<sequence>MRPVWNDERLFSSVQCPMSDASQSPSTEKSSAPENRGKGAKPHGKSTGKARVDQMLVDRGLAESRTRAQALIMAGHVFSGETKIAKAGQTLKADAPLEVRGRDHPWVSRGGIKLAHAIEHFGLDPAGAVAIDVGSSTGGFTDVLLTKGASHVFAVDSGTNQLAWKLRQDPRVTVLEQTSARILTGEHITQGCNWVVCDASFIGLAKVLEVPLNLAGPDCRLVALIKPQFEVGRGEVGKGGVVRDPALHARVCEEVRLWLEEGGWTIQGIVESPITGPEGNVEFLVSAARGCEVAGEIARGA</sequence>
<dbReference type="SUPFAM" id="SSF55174">
    <property type="entry name" value="Alpha-L RNA-binding motif"/>
    <property type="match status" value="1"/>
</dbReference>
<dbReference type="PIRSF" id="PIRSF005578">
    <property type="entry name" value="TlyA"/>
    <property type="match status" value="1"/>
</dbReference>
<feature type="region of interest" description="Disordered" evidence="4">
    <location>
        <begin position="1"/>
        <end position="53"/>
    </location>
</feature>
<feature type="domain" description="RNA-binding S4" evidence="5">
    <location>
        <begin position="50"/>
        <end position="112"/>
    </location>
</feature>
<dbReference type="EMBL" id="CP054856">
    <property type="protein sequence ID" value="QVM85656.1"/>
    <property type="molecule type" value="Genomic_DNA"/>
</dbReference>
<dbReference type="InterPro" id="IPR047048">
    <property type="entry name" value="TlyA"/>
</dbReference>
<dbReference type="PROSITE" id="PS50889">
    <property type="entry name" value="S4"/>
    <property type="match status" value="1"/>
</dbReference>
<keyword evidence="1 3" id="KW-0694">RNA-binding</keyword>
<dbReference type="PANTHER" id="PTHR32319">
    <property type="entry name" value="BACTERIAL HEMOLYSIN-LIKE PROTEIN"/>
    <property type="match status" value="1"/>
</dbReference>
<dbReference type="Gene3D" id="3.40.50.150">
    <property type="entry name" value="Vaccinia Virus protein VP39"/>
    <property type="match status" value="1"/>
</dbReference>
<evidence type="ECO:0000256" key="3">
    <source>
        <dbReference type="PROSITE-ProRule" id="PRU00182"/>
    </source>
</evidence>
<keyword evidence="6" id="KW-0808">Transferase</keyword>
<feature type="compositionally biased region" description="Basic and acidic residues" evidence="4">
    <location>
        <begin position="1"/>
        <end position="10"/>
    </location>
</feature>
<dbReference type="CDD" id="cd00165">
    <property type="entry name" value="S4"/>
    <property type="match status" value="1"/>
</dbReference>
<accession>A0ABX8ECP9</accession>
<dbReference type="InterPro" id="IPR002877">
    <property type="entry name" value="RNA_MeTrfase_FtsJ_dom"/>
</dbReference>
<dbReference type="Pfam" id="PF01479">
    <property type="entry name" value="S4"/>
    <property type="match status" value="1"/>
</dbReference>
<dbReference type="SUPFAM" id="SSF53335">
    <property type="entry name" value="S-adenosyl-L-methionine-dependent methyltransferases"/>
    <property type="match status" value="1"/>
</dbReference>
<dbReference type="Proteomes" id="UP000677126">
    <property type="component" value="Chromosome"/>
</dbReference>
<proteinExistence type="inferred from homology"/>
<comment type="similarity">
    <text evidence="2">Belongs to the TlyA family.</text>
</comment>
<name>A0ABX8ECP9_9SPHN</name>
<protein>
    <submittedName>
        <fullName evidence="6">TlyA family RNA methyltransferase</fullName>
    </submittedName>
</protein>
<evidence type="ECO:0000259" key="5">
    <source>
        <dbReference type="SMART" id="SM00363"/>
    </source>
</evidence>
<feature type="compositionally biased region" description="Basic residues" evidence="4">
    <location>
        <begin position="38"/>
        <end position="48"/>
    </location>
</feature>
<evidence type="ECO:0000313" key="7">
    <source>
        <dbReference type="Proteomes" id="UP000677126"/>
    </source>
</evidence>
<dbReference type="NCBIfam" id="TIGR00478">
    <property type="entry name" value="tly"/>
    <property type="match status" value="1"/>
</dbReference>
<dbReference type="InterPro" id="IPR036986">
    <property type="entry name" value="S4_RNA-bd_sf"/>
</dbReference>
<dbReference type="PANTHER" id="PTHR32319:SF0">
    <property type="entry name" value="BACTERIAL HEMOLYSIN-LIKE PROTEIN"/>
    <property type="match status" value="1"/>
</dbReference>
<dbReference type="SMART" id="SM00363">
    <property type="entry name" value="S4"/>
    <property type="match status" value="1"/>
</dbReference>
<keyword evidence="7" id="KW-1185">Reference proteome</keyword>
<feature type="compositionally biased region" description="Polar residues" evidence="4">
    <location>
        <begin position="12"/>
        <end position="33"/>
    </location>
</feature>
<dbReference type="InterPro" id="IPR004538">
    <property type="entry name" value="Hemolysin_A/TlyA"/>
</dbReference>
<reference evidence="6 7" key="1">
    <citation type="journal article" date="2021" name="Int. J. Syst. Evol. Microbiol.">
        <title>Novosphingobium decolorationis sp. nov., an aniline blue-decolourizing bacterium isolated from East Pacific sediment.</title>
        <authorList>
            <person name="Chen X."/>
            <person name="Dong B."/>
            <person name="Chen T."/>
            <person name="Ren N."/>
            <person name="Wang J."/>
            <person name="Xu Y."/>
            <person name="Yang J."/>
            <person name="Zhu S."/>
            <person name="Chen J."/>
        </authorList>
    </citation>
    <scope>NUCLEOTIDE SEQUENCE [LARGE SCALE GENOMIC DNA]</scope>
    <source>
        <strain evidence="6 7">502str22</strain>
    </source>
</reference>
<evidence type="ECO:0000256" key="4">
    <source>
        <dbReference type="SAM" id="MobiDB-lite"/>
    </source>
</evidence>
<evidence type="ECO:0000313" key="6">
    <source>
        <dbReference type="EMBL" id="QVM85656.1"/>
    </source>
</evidence>
<dbReference type="Gene3D" id="3.10.290.10">
    <property type="entry name" value="RNA-binding S4 domain"/>
    <property type="match status" value="1"/>
</dbReference>
<dbReference type="InterPro" id="IPR002942">
    <property type="entry name" value="S4_RNA-bd"/>
</dbReference>
<dbReference type="Pfam" id="PF01728">
    <property type="entry name" value="FtsJ"/>
    <property type="match status" value="1"/>
</dbReference>
<dbReference type="InterPro" id="IPR029063">
    <property type="entry name" value="SAM-dependent_MTases_sf"/>
</dbReference>
<evidence type="ECO:0000256" key="1">
    <source>
        <dbReference type="ARBA" id="ARBA00022884"/>
    </source>
</evidence>